<evidence type="ECO:0000256" key="4">
    <source>
        <dbReference type="ARBA" id="ARBA00038054"/>
    </source>
</evidence>
<comment type="cofactor">
    <cofactor evidence="1">
        <name>FMN</name>
        <dbReference type="ChEBI" id="CHEBI:58210"/>
    </cofactor>
</comment>
<evidence type="ECO:0000313" key="7">
    <source>
        <dbReference type="EMBL" id="GMG19463.1"/>
    </source>
</evidence>
<feature type="region of interest" description="Disordered" evidence="5">
    <location>
        <begin position="1"/>
        <end position="21"/>
    </location>
</feature>
<proteinExistence type="inferred from homology"/>
<organism evidence="7 8">
    <name type="scientific">Ambrosiozyma monospora</name>
    <name type="common">Yeast</name>
    <name type="synonym">Endomycopsis monosporus</name>
    <dbReference type="NCBI Taxonomy" id="43982"/>
    <lineage>
        <taxon>Eukaryota</taxon>
        <taxon>Fungi</taxon>
        <taxon>Dikarya</taxon>
        <taxon>Ascomycota</taxon>
        <taxon>Saccharomycotina</taxon>
        <taxon>Pichiomycetes</taxon>
        <taxon>Pichiales</taxon>
        <taxon>Pichiaceae</taxon>
        <taxon>Ambrosiozyma</taxon>
    </lineage>
</organism>
<comment type="similarity">
    <text evidence="4">Belongs to the flavoredoxin family.</text>
</comment>
<evidence type="ECO:0000313" key="8">
    <source>
        <dbReference type="Proteomes" id="UP001165063"/>
    </source>
</evidence>
<dbReference type="GO" id="GO:0010181">
    <property type="term" value="F:FMN binding"/>
    <property type="evidence" value="ECO:0007669"/>
    <property type="project" value="InterPro"/>
</dbReference>
<accession>A0A9W6YQS9</accession>
<evidence type="ECO:0000259" key="6">
    <source>
        <dbReference type="SMART" id="SM00903"/>
    </source>
</evidence>
<dbReference type="Gene3D" id="2.30.110.10">
    <property type="entry name" value="Electron Transport, Fmn-binding Protein, Chain A"/>
    <property type="match status" value="1"/>
</dbReference>
<dbReference type="SMART" id="SM00903">
    <property type="entry name" value="Flavin_Reduct"/>
    <property type="match status" value="1"/>
</dbReference>
<dbReference type="InterPro" id="IPR012349">
    <property type="entry name" value="Split_barrel_FMN-bd"/>
</dbReference>
<dbReference type="OrthoDB" id="10250990at2759"/>
<reference evidence="7" key="1">
    <citation type="submission" date="2023-04" db="EMBL/GenBank/DDBJ databases">
        <title>Ambrosiozyma monospora NBRC 1965.</title>
        <authorList>
            <person name="Ichikawa N."/>
            <person name="Sato H."/>
            <person name="Tonouchi N."/>
        </authorList>
    </citation>
    <scope>NUCLEOTIDE SEQUENCE</scope>
    <source>
        <strain evidence="7">NBRC 1965</strain>
    </source>
</reference>
<name>A0A9W6YQS9_AMBMO</name>
<sequence>MSPATESQEKEKPKFEANSNFVYTTSPSPNWILGTGATSDDWKKHKKISIDPYESSRIPVSNYKLLTSAITPRPIGFVSTVSTDGIRNLSPFSYFNLANHDPPLFTLGLSGGQGRLKDTCRNILDTEECTINIISEWFIEAANFTCTDAPADVDEWKLAGLTPLQSVKVKPEHVAESAFSVECKLVTHHKWFSKVDPSRQTGTLLILEGVNFHVREDMVDEDFTNVDPAKLKPVARMGGVLYTRSREGFELARPNYKTEVQPNATSTEKVN</sequence>
<dbReference type="PANTHER" id="PTHR33798:SF5">
    <property type="entry name" value="FLAVIN REDUCTASE LIKE DOMAIN-CONTAINING PROTEIN"/>
    <property type="match status" value="1"/>
</dbReference>
<dbReference type="SUPFAM" id="SSF50475">
    <property type="entry name" value="FMN-binding split barrel"/>
    <property type="match status" value="1"/>
</dbReference>
<keyword evidence="2" id="KW-0285">Flavoprotein</keyword>
<dbReference type="Pfam" id="PF01613">
    <property type="entry name" value="Flavin_Reduct"/>
    <property type="match status" value="1"/>
</dbReference>
<comment type="caution">
    <text evidence="7">The sequence shown here is derived from an EMBL/GenBank/DDBJ whole genome shotgun (WGS) entry which is preliminary data.</text>
</comment>
<keyword evidence="8" id="KW-1185">Reference proteome</keyword>
<feature type="domain" description="Flavin reductase like" evidence="6">
    <location>
        <begin position="68"/>
        <end position="227"/>
    </location>
</feature>
<dbReference type="AlphaFoldDB" id="A0A9W6YQS9"/>
<dbReference type="PANTHER" id="PTHR33798">
    <property type="entry name" value="FLAVOPROTEIN OXYGENASE"/>
    <property type="match status" value="1"/>
</dbReference>
<gene>
    <name evidence="7" type="ORF">Amon01_000048900</name>
</gene>
<keyword evidence="3" id="KW-0288">FMN</keyword>
<dbReference type="Proteomes" id="UP001165063">
    <property type="component" value="Unassembled WGS sequence"/>
</dbReference>
<dbReference type="EMBL" id="BSXU01000133">
    <property type="protein sequence ID" value="GMG19463.1"/>
    <property type="molecule type" value="Genomic_DNA"/>
</dbReference>
<evidence type="ECO:0000256" key="1">
    <source>
        <dbReference type="ARBA" id="ARBA00001917"/>
    </source>
</evidence>
<evidence type="ECO:0000256" key="2">
    <source>
        <dbReference type="ARBA" id="ARBA00022630"/>
    </source>
</evidence>
<evidence type="ECO:0000256" key="5">
    <source>
        <dbReference type="SAM" id="MobiDB-lite"/>
    </source>
</evidence>
<evidence type="ECO:0000256" key="3">
    <source>
        <dbReference type="ARBA" id="ARBA00022643"/>
    </source>
</evidence>
<dbReference type="InterPro" id="IPR002563">
    <property type="entry name" value="Flavin_Rdtase-like_dom"/>
</dbReference>
<protein>
    <submittedName>
        <fullName evidence="7">Unnamed protein product</fullName>
    </submittedName>
</protein>